<gene>
    <name evidence="1" type="ORF">GCM10010507_22470</name>
</gene>
<dbReference type="Proteomes" id="UP000646244">
    <property type="component" value="Unassembled WGS sequence"/>
</dbReference>
<dbReference type="RefSeq" id="WP_190109552.1">
    <property type="nucleotide sequence ID" value="NZ_BMVB01000006.1"/>
</dbReference>
<dbReference type="InterPro" id="IPR046200">
    <property type="entry name" value="DUF6233"/>
</dbReference>
<proteinExistence type="predicted"/>
<dbReference type="EMBL" id="BMVB01000006">
    <property type="protein sequence ID" value="GHC46594.1"/>
    <property type="molecule type" value="Genomic_DNA"/>
</dbReference>
<reference evidence="1" key="1">
    <citation type="journal article" date="2014" name="Int. J. Syst. Evol. Microbiol.">
        <title>Complete genome sequence of Corynebacterium casei LMG S-19264T (=DSM 44701T), isolated from a smear-ripened cheese.</title>
        <authorList>
            <consortium name="US DOE Joint Genome Institute (JGI-PGF)"/>
            <person name="Walter F."/>
            <person name="Albersmeier A."/>
            <person name="Kalinowski J."/>
            <person name="Ruckert C."/>
        </authorList>
    </citation>
    <scope>NUCLEOTIDE SEQUENCE</scope>
    <source>
        <strain evidence="1">JCM 4633</strain>
    </source>
</reference>
<dbReference type="AlphaFoldDB" id="A0A918TIK5"/>
<sequence>MPRTGLADGAALLLSRGMEELFTPDEVARIEATAQENGISSRDWVREVVLQRLNGEWRHDLEDAVWPITVHRRPGGTLQELHHAGCWVPRGGEDTMTTAEARRKAAEYDVRFCDACEPERFLVPFD</sequence>
<reference evidence="1" key="2">
    <citation type="submission" date="2020-09" db="EMBL/GenBank/DDBJ databases">
        <authorList>
            <person name="Sun Q."/>
            <person name="Ohkuma M."/>
        </authorList>
    </citation>
    <scope>NUCLEOTIDE SEQUENCE</scope>
    <source>
        <strain evidence="1">JCM 4633</strain>
    </source>
</reference>
<comment type="caution">
    <text evidence="1">The sequence shown here is derived from an EMBL/GenBank/DDBJ whole genome shotgun (WGS) entry which is preliminary data.</text>
</comment>
<evidence type="ECO:0000313" key="2">
    <source>
        <dbReference type="Proteomes" id="UP000646244"/>
    </source>
</evidence>
<organism evidence="1 2">
    <name type="scientific">Streptomyces cinnamoneus</name>
    <name type="common">Streptoverticillium cinnamoneum</name>
    <dbReference type="NCBI Taxonomy" id="53446"/>
    <lineage>
        <taxon>Bacteria</taxon>
        <taxon>Bacillati</taxon>
        <taxon>Actinomycetota</taxon>
        <taxon>Actinomycetes</taxon>
        <taxon>Kitasatosporales</taxon>
        <taxon>Streptomycetaceae</taxon>
        <taxon>Streptomyces</taxon>
        <taxon>Streptomyces cinnamoneus group</taxon>
    </lineage>
</organism>
<dbReference type="Pfam" id="PF19746">
    <property type="entry name" value="DUF6233"/>
    <property type="match status" value="1"/>
</dbReference>
<name>A0A918TIK5_STRCJ</name>
<accession>A0A918TIK5</accession>
<protein>
    <submittedName>
        <fullName evidence="1">Uncharacterized protein</fullName>
    </submittedName>
</protein>
<evidence type="ECO:0000313" key="1">
    <source>
        <dbReference type="EMBL" id="GHC46594.1"/>
    </source>
</evidence>